<dbReference type="Proteomes" id="UP001199469">
    <property type="component" value="Unassembled WGS sequence"/>
</dbReference>
<feature type="compositionally biased region" description="Gly residues" evidence="1">
    <location>
        <begin position="36"/>
        <end position="50"/>
    </location>
</feature>
<feature type="chain" id="PRO_5047409874" description="Secreted protein" evidence="2">
    <location>
        <begin position="31"/>
        <end position="170"/>
    </location>
</feature>
<dbReference type="RefSeq" id="WP_230738973.1">
    <property type="nucleotide sequence ID" value="NZ_JAJNDB010000007.1"/>
</dbReference>
<evidence type="ECO:0000313" key="3">
    <source>
        <dbReference type="EMBL" id="MCD2197088.1"/>
    </source>
</evidence>
<accession>A0ABS8PFT6</accession>
<name>A0ABS8PFT6_9PSEU</name>
<feature type="region of interest" description="Disordered" evidence="1">
    <location>
        <begin position="33"/>
        <end position="54"/>
    </location>
</feature>
<feature type="signal peptide" evidence="2">
    <location>
        <begin position="1"/>
        <end position="30"/>
    </location>
</feature>
<dbReference type="EMBL" id="JAJNDB010000007">
    <property type="protein sequence ID" value="MCD2197088.1"/>
    <property type="molecule type" value="Genomic_DNA"/>
</dbReference>
<evidence type="ECO:0000256" key="2">
    <source>
        <dbReference type="SAM" id="SignalP"/>
    </source>
</evidence>
<reference evidence="3 4" key="1">
    <citation type="submission" date="2021-11" db="EMBL/GenBank/DDBJ databases">
        <title>Draft genome sequence of Actinomycetospora sp. SF1 isolated from the rhizosphere soil.</title>
        <authorList>
            <person name="Duangmal K."/>
            <person name="Chantavorakit T."/>
        </authorList>
    </citation>
    <scope>NUCLEOTIDE SEQUENCE [LARGE SCALE GENOMIC DNA]</scope>
    <source>
        <strain evidence="3 4">TBRC 5722</strain>
    </source>
</reference>
<gene>
    <name evidence="3" type="ORF">LQ327_27325</name>
</gene>
<evidence type="ECO:0000256" key="1">
    <source>
        <dbReference type="SAM" id="MobiDB-lite"/>
    </source>
</evidence>
<evidence type="ECO:0008006" key="5">
    <source>
        <dbReference type="Google" id="ProtNLM"/>
    </source>
</evidence>
<protein>
    <recommendedName>
        <fullName evidence="5">Secreted protein</fullName>
    </recommendedName>
</protein>
<keyword evidence="4" id="KW-1185">Reference proteome</keyword>
<keyword evidence="2" id="KW-0732">Signal</keyword>
<proteinExistence type="predicted"/>
<organism evidence="3 4">
    <name type="scientific">Actinomycetospora endophytica</name>
    <dbReference type="NCBI Taxonomy" id="2291215"/>
    <lineage>
        <taxon>Bacteria</taxon>
        <taxon>Bacillati</taxon>
        <taxon>Actinomycetota</taxon>
        <taxon>Actinomycetes</taxon>
        <taxon>Pseudonocardiales</taxon>
        <taxon>Pseudonocardiaceae</taxon>
        <taxon>Actinomycetospora</taxon>
    </lineage>
</organism>
<sequence length="170" mass="16485">MHRHRLVARLATCLAAVAALLVAGAGVGQAAPPTGPGGTGGTAHGTGTGPGLSFSFDVTEHGADPHAASGYFRAALTPPAGALIAPQGPATCVDVRGDSVGFLYPLADGTRPAAVPLTSILITAHDGGPGRPDSIGFVGPLPTAAFAGRCAPAVAFLPVTSGDVVVHPGS</sequence>
<comment type="caution">
    <text evidence="3">The sequence shown here is derived from an EMBL/GenBank/DDBJ whole genome shotgun (WGS) entry which is preliminary data.</text>
</comment>
<evidence type="ECO:0000313" key="4">
    <source>
        <dbReference type="Proteomes" id="UP001199469"/>
    </source>
</evidence>